<protein>
    <submittedName>
        <fullName evidence="2">Neurofilament medium polypeptide</fullName>
    </submittedName>
</protein>
<feature type="compositionally biased region" description="Low complexity" evidence="1">
    <location>
        <begin position="77"/>
        <end position="110"/>
    </location>
</feature>
<evidence type="ECO:0000313" key="2">
    <source>
        <dbReference type="EMBL" id="CAG6701160.1"/>
    </source>
</evidence>
<dbReference type="EMBL" id="HBUF01339719">
    <property type="protein sequence ID" value="CAG6701160.1"/>
    <property type="molecule type" value="Transcribed_RNA"/>
</dbReference>
<name>A0A8D8UAQ2_9HEMI</name>
<dbReference type="EMBL" id="HBUF01339718">
    <property type="protein sequence ID" value="CAG6701157.1"/>
    <property type="molecule type" value="Transcribed_RNA"/>
</dbReference>
<feature type="region of interest" description="Disordered" evidence="1">
    <location>
        <begin position="73"/>
        <end position="157"/>
    </location>
</feature>
<sequence>MFFYGGCWRLSCLTNQLDGVQLKGIFFYSRTLDIKPKQTLATSVQQRTLKSQVVNSVFGTDVYKTPLTHQIIDDYENPNSPFNPNNPLSPYNPHSPLNPSNSISPFNPSSLYNPNHPDSPFNPKSIYNPDHPNSPFNPHSIYNPNNPDSPLNPMTDY</sequence>
<proteinExistence type="predicted"/>
<accession>A0A8D8UAQ2</accession>
<reference evidence="2" key="1">
    <citation type="submission" date="2021-05" db="EMBL/GenBank/DDBJ databases">
        <authorList>
            <person name="Alioto T."/>
            <person name="Alioto T."/>
            <person name="Gomez Garrido J."/>
        </authorList>
    </citation>
    <scope>NUCLEOTIDE SEQUENCE</scope>
</reference>
<feature type="compositionally biased region" description="Polar residues" evidence="1">
    <location>
        <begin position="134"/>
        <end position="149"/>
    </location>
</feature>
<dbReference type="EMBL" id="HBUF01339717">
    <property type="protein sequence ID" value="CAG6701154.1"/>
    <property type="molecule type" value="Transcribed_RNA"/>
</dbReference>
<evidence type="ECO:0000256" key="1">
    <source>
        <dbReference type="SAM" id="MobiDB-lite"/>
    </source>
</evidence>
<dbReference type="AlphaFoldDB" id="A0A8D8UAQ2"/>
<organism evidence="2">
    <name type="scientific">Cacopsylla melanoneura</name>
    <dbReference type="NCBI Taxonomy" id="428564"/>
    <lineage>
        <taxon>Eukaryota</taxon>
        <taxon>Metazoa</taxon>
        <taxon>Ecdysozoa</taxon>
        <taxon>Arthropoda</taxon>
        <taxon>Hexapoda</taxon>
        <taxon>Insecta</taxon>
        <taxon>Pterygota</taxon>
        <taxon>Neoptera</taxon>
        <taxon>Paraneoptera</taxon>
        <taxon>Hemiptera</taxon>
        <taxon>Sternorrhyncha</taxon>
        <taxon>Psylloidea</taxon>
        <taxon>Psyllidae</taxon>
        <taxon>Psyllinae</taxon>
        <taxon>Cacopsylla</taxon>
    </lineage>
</organism>
<dbReference type="EMBL" id="HBUF01339720">
    <property type="protein sequence ID" value="CAG6701163.1"/>
    <property type="molecule type" value="Transcribed_RNA"/>
</dbReference>